<evidence type="ECO:0000256" key="1">
    <source>
        <dbReference type="ARBA" id="ARBA00001206"/>
    </source>
</evidence>
<dbReference type="GO" id="GO:0004594">
    <property type="term" value="F:pantothenate kinase activity"/>
    <property type="evidence" value="ECO:0007669"/>
    <property type="project" value="UniProtKB-EC"/>
</dbReference>
<sequence length="284" mass="30370">MNCYIDAGNSRIKAHLARRSQKTVEPVVIDWPAANESDPIGALATRLEPLLVDEKGRSPKQVVLATVVEPRRRDWLGTAIAEVCPQAECRWLEVPGKCCHVRVAYESPADLGIDRFCAMIEARARYPDRPLAIINAGTAITLDVLAADGQHLGGLILPGWRAQLEALRSAAPALDPAIDSLGRDGAPAEPGDGAAAVPEATRRLGLAADTATAIELGRHWLIAAGVNQMLSVWQERLAGEEALLAVIAGGDAERLVDLIDPAFELCLEADLVLSGVVRLARARR</sequence>
<organism evidence="17 18">
    <name type="scientific">Guyparkeria halophila</name>
    <dbReference type="NCBI Taxonomy" id="47960"/>
    <lineage>
        <taxon>Bacteria</taxon>
        <taxon>Pseudomonadati</taxon>
        <taxon>Pseudomonadota</taxon>
        <taxon>Gammaproteobacteria</taxon>
        <taxon>Chromatiales</taxon>
        <taxon>Thioalkalibacteraceae</taxon>
        <taxon>Guyparkeria</taxon>
    </lineage>
</organism>
<evidence type="ECO:0000256" key="2">
    <source>
        <dbReference type="ARBA" id="ARBA00001958"/>
    </source>
</evidence>
<dbReference type="EC" id="2.7.1.33" evidence="6 16"/>
<dbReference type="InterPro" id="IPR004619">
    <property type="entry name" value="Type_III_PanK"/>
</dbReference>
<keyword evidence="9 16" id="KW-0547">Nucleotide-binding</keyword>
<evidence type="ECO:0000256" key="16">
    <source>
        <dbReference type="HAMAP-Rule" id="MF_01274"/>
    </source>
</evidence>
<comment type="subcellular location">
    <subcellularLocation>
        <location evidence="3 16">Cytoplasm</location>
    </subcellularLocation>
</comment>
<dbReference type="HAMAP" id="MF_01274">
    <property type="entry name" value="Pantothen_kinase_3"/>
    <property type="match status" value="1"/>
</dbReference>
<evidence type="ECO:0000256" key="11">
    <source>
        <dbReference type="ARBA" id="ARBA00022840"/>
    </source>
</evidence>
<comment type="function">
    <text evidence="16">Catalyzes the phosphorylation of pantothenate (Pan), the first step in CoA biosynthesis.</text>
</comment>
<keyword evidence="8 16" id="KW-0808">Transferase</keyword>
<evidence type="ECO:0000256" key="10">
    <source>
        <dbReference type="ARBA" id="ARBA00022777"/>
    </source>
</evidence>
<comment type="caution">
    <text evidence="16">Lacks conserved residue(s) required for the propagation of feature annotation.</text>
</comment>
<feature type="binding site" evidence="16">
    <location>
        <position position="105"/>
    </location>
    <ligand>
        <name>substrate</name>
    </ligand>
</feature>
<keyword evidence="18" id="KW-1185">Reference proteome</keyword>
<name>A0ABZ0YVN9_9GAMM</name>
<evidence type="ECO:0000256" key="3">
    <source>
        <dbReference type="ARBA" id="ARBA00004496"/>
    </source>
</evidence>
<dbReference type="PANTHER" id="PTHR34265">
    <property type="entry name" value="TYPE III PANTOTHENATE KINASE"/>
    <property type="match status" value="1"/>
</dbReference>
<evidence type="ECO:0000256" key="6">
    <source>
        <dbReference type="ARBA" id="ARBA00012102"/>
    </source>
</evidence>
<protein>
    <recommendedName>
        <fullName evidence="15 16">Type III pantothenate kinase</fullName>
        <ecNumber evidence="6 16">2.7.1.33</ecNumber>
    </recommendedName>
    <alternativeName>
        <fullName evidence="16">PanK-III</fullName>
    </alternativeName>
    <alternativeName>
        <fullName evidence="16">Pantothenic acid kinase</fullName>
    </alternativeName>
</protein>
<reference evidence="17 18" key="1">
    <citation type="submission" date="2023-11" db="EMBL/GenBank/DDBJ databases">
        <title>MicrobeMod: A computational toolkit for identifying prokaryotic methylation and restriction-modification with nanopore sequencing.</title>
        <authorList>
            <person name="Crits-Christoph A."/>
            <person name="Kang S.C."/>
            <person name="Lee H."/>
            <person name="Ostrov N."/>
        </authorList>
    </citation>
    <scope>NUCLEOTIDE SEQUENCE [LARGE SCALE GENOMIC DNA]</scope>
    <source>
        <strain evidence="17 18">ATCC 49870</strain>
    </source>
</reference>
<dbReference type="Pfam" id="PF03309">
    <property type="entry name" value="Pan_kinase"/>
    <property type="match status" value="1"/>
</dbReference>
<proteinExistence type="inferred from homology"/>
<evidence type="ECO:0000256" key="7">
    <source>
        <dbReference type="ARBA" id="ARBA00022490"/>
    </source>
</evidence>
<dbReference type="EMBL" id="CP140153">
    <property type="protein sequence ID" value="WQH16229.1"/>
    <property type="molecule type" value="Genomic_DNA"/>
</dbReference>
<comment type="subunit">
    <text evidence="5 16">Homodimer.</text>
</comment>
<dbReference type="RefSeq" id="WP_322521228.1">
    <property type="nucleotide sequence ID" value="NZ_CP140153.1"/>
</dbReference>
<keyword evidence="11 16" id="KW-0067">ATP-binding</keyword>
<dbReference type="InterPro" id="IPR043129">
    <property type="entry name" value="ATPase_NBD"/>
</dbReference>
<keyword evidence="12 16" id="KW-0630">Potassium</keyword>
<evidence type="ECO:0000313" key="17">
    <source>
        <dbReference type="EMBL" id="WQH16229.1"/>
    </source>
</evidence>
<comment type="catalytic activity">
    <reaction evidence="1 16">
        <text>(R)-pantothenate + ATP = (R)-4'-phosphopantothenate + ADP + H(+)</text>
        <dbReference type="Rhea" id="RHEA:16373"/>
        <dbReference type="ChEBI" id="CHEBI:10986"/>
        <dbReference type="ChEBI" id="CHEBI:15378"/>
        <dbReference type="ChEBI" id="CHEBI:29032"/>
        <dbReference type="ChEBI" id="CHEBI:30616"/>
        <dbReference type="ChEBI" id="CHEBI:456216"/>
        <dbReference type="EC" id="2.7.1.33"/>
    </reaction>
</comment>
<keyword evidence="7 16" id="KW-0963">Cytoplasm</keyword>
<evidence type="ECO:0000256" key="9">
    <source>
        <dbReference type="ARBA" id="ARBA00022741"/>
    </source>
</evidence>
<comment type="pathway">
    <text evidence="4 16">Cofactor biosynthesis; coenzyme A biosynthesis; CoA from (R)-pantothenate: step 1/5.</text>
</comment>
<evidence type="ECO:0000256" key="14">
    <source>
        <dbReference type="ARBA" id="ARBA00038036"/>
    </source>
</evidence>
<evidence type="ECO:0000256" key="4">
    <source>
        <dbReference type="ARBA" id="ARBA00005225"/>
    </source>
</evidence>
<evidence type="ECO:0000256" key="15">
    <source>
        <dbReference type="ARBA" id="ARBA00040883"/>
    </source>
</evidence>
<feature type="binding site" evidence="16">
    <location>
        <begin position="6"/>
        <end position="13"/>
    </location>
    <ligand>
        <name>ATP</name>
        <dbReference type="ChEBI" id="CHEBI:30616"/>
    </ligand>
</feature>
<evidence type="ECO:0000256" key="5">
    <source>
        <dbReference type="ARBA" id="ARBA00011738"/>
    </source>
</evidence>
<feature type="binding site" evidence="16">
    <location>
        <position position="210"/>
    </location>
    <ligand>
        <name>substrate</name>
    </ligand>
</feature>
<comment type="cofactor">
    <cofactor evidence="2">
        <name>K(+)</name>
        <dbReference type="ChEBI" id="CHEBI:29103"/>
    </cofactor>
</comment>
<feature type="binding site" evidence="16">
    <location>
        <begin position="112"/>
        <end position="115"/>
    </location>
    <ligand>
        <name>substrate</name>
    </ligand>
</feature>
<gene>
    <name evidence="16" type="primary">coaX</name>
    <name evidence="17" type="ORF">SR882_10775</name>
</gene>
<keyword evidence="10 16" id="KW-0418">Kinase</keyword>
<keyword evidence="13 16" id="KW-0173">Coenzyme A biosynthesis</keyword>
<accession>A0ABZ0YVN9</accession>
<dbReference type="Gene3D" id="3.30.420.40">
    <property type="match status" value="2"/>
</dbReference>
<dbReference type="NCBIfam" id="TIGR00671">
    <property type="entry name" value="baf"/>
    <property type="match status" value="1"/>
</dbReference>
<evidence type="ECO:0000256" key="12">
    <source>
        <dbReference type="ARBA" id="ARBA00022958"/>
    </source>
</evidence>
<dbReference type="CDD" id="cd24015">
    <property type="entry name" value="ASKHA_NBD_PanK-III"/>
    <property type="match status" value="1"/>
</dbReference>
<comment type="cofactor">
    <cofactor evidence="16">
        <name>NH4(+)</name>
        <dbReference type="ChEBI" id="CHEBI:28938"/>
    </cofactor>
    <cofactor evidence="16">
        <name>K(+)</name>
        <dbReference type="ChEBI" id="CHEBI:29103"/>
    </cofactor>
    <text evidence="16">A monovalent cation. Ammonium or potassium.</text>
</comment>
<evidence type="ECO:0000256" key="13">
    <source>
        <dbReference type="ARBA" id="ARBA00022993"/>
    </source>
</evidence>
<comment type="similarity">
    <text evidence="14 16">Belongs to the type III pantothenate kinase family.</text>
</comment>
<dbReference type="Proteomes" id="UP001327459">
    <property type="component" value="Chromosome"/>
</dbReference>
<evidence type="ECO:0000313" key="18">
    <source>
        <dbReference type="Proteomes" id="UP001327459"/>
    </source>
</evidence>
<dbReference type="SUPFAM" id="SSF53067">
    <property type="entry name" value="Actin-like ATPase domain"/>
    <property type="match status" value="2"/>
</dbReference>
<dbReference type="PANTHER" id="PTHR34265:SF1">
    <property type="entry name" value="TYPE III PANTOTHENATE KINASE"/>
    <property type="match status" value="1"/>
</dbReference>
<feature type="binding site" evidence="16">
    <location>
        <position position="138"/>
    </location>
    <ligand>
        <name>ATP</name>
        <dbReference type="ChEBI" id="CHEBI:30616"/>
    </ligand>
</feature>
<feature type="active site" description="Proton acceptor" evidence="16">
    <location>
        <position position="114"/>
    </location>
</feature>
<evidence type="ECO:0000256" key="8">
    <source>
        <dbReference type="ARBA" id="ARBA00022679"/>
    </source>
</evidence>